<dbReference type="CDD" id="cd00069">
    <property type="entry name" value="GHB_like"/>
    <property type="match status" value="1"/>
</dbReference>
<dbReference type="SUPFAM" id="SSF57501">
    <property type="entry name" value="Cystine-knot cytokines"/>
    <property type="match status" value="1"/>
</dbReference>
<evidence type="ECO:0000256" key="5">
    <source>
        <dbReference type="ARBA" id="ARBA00023157"/>
    </source>
</evidence>
<evidence type="ECO:0000256" key="2">
    <source>
        <dbReference type="ARBA" id="ARBA00006552"/>
    </source>
</evidence>
<keyword evidence="4 9" id="KW-0372">Hormone</keyword>
<dbReference type="Pfam" id="PF00007">
    <property type="entry name" value="Cys_knot"/>
    <property type="match status" value="1"/>
</dbReference>
<comment type="similarity">
    <text evidence="2 9">Belongs to the glycoprotein hormones subunit beta family.</text>
</comment>
<sequence>MEMLQVRPQGPWAPCDDIQATAGRKRESPVTWQRRPLSRRVWRASKLPGRRREAAGAGPEGGYLKCWGIWGPWVWGWQILEWKTSGSPNVCMQGWGVGAKDSGRRAQAGPEALALSQGLLLLLLLSVAGVWAPRGPLRPLCRPINATLAAENEACPVCITFTTSICAGYCPSMVRVLPAALPPVPQPVCTYRELRFASIRLPGCPPGVDPMVSFPVALSCHCGPCRLSSSDCGGPRAQPLACDRSPRPGLLFL</sequence>
<keyword evidence="11" id="KW-1185">Reference proteome</keyword>
<feature type="domain" description="Glycoprotein hormone subunit beta" evidence="10">
    <location>
        <begin position="139"/>
        <end position="242"/>
    </location>
</feature>
<dbReference type="InterPro" id="IPR006208">
    <property type="entry name" value="Glyco_hormone_CN"/>
</dbReference>
<name>A0A383Z091_BALAC</name>
<dbReference type="PANTHER" id="PTHR11515:SF11">
    <property type="entry name" value="LUTROPIN SUBUNIT BETA"/>
    <property type="match status" value="1"/>
</dbReference>
<dbReference type="GO" id="GO:0005179">
    <property type="term" value="F:hormone activity"/>
    <property type="evidence" value="ECO:0007669"/>
    <property type="project" value="UniProtKB-KW"/>
</dbReference>
<proteinExistence type="inferred from homology"/>
<dbReference type="InterPro" id="IPR001545">
    <property type="entry name" value="Gonadotropin_bsu"/>
</dbReference>
<evidence type="ECO:0000256" key="4">
    <source>
        <dbReference type="ARBA" id="ARBA00022702"/>
    </source>
</evidence>
<dbReference type="STRING" id="310752.A0A383Z091"/>
<dbReference type="GeneID" id="103020549"/>
<dbReference type="SMART" id="SM00068">
    <property type="entry name" value="GHB"/>
    <property type="match status" value="1"/>
</dbReference>
<accession>A0A383Z091</accession>
<protein>
    <recommendedName>
        <fullName evidence="7">Lutropin subunit beta</fullName>
    </recommendedName>
    <alternativeName>
        <fullName evidence="8">Luteinizing hormone subunit beta</fullName>
    </alternativeName>
</protein>
<dbReference type="InterPro" id="IPR029034">
    <property type="entry name" value="Cystine-knot_cytokine"/>
</dbReference>
<dbReference type="AlphaFoldDB" id="A0A383Z091"/>
<dbReference type="PROSITE" id="PS00689">
    <property type="entry name" value="GLYCO_HORMONE_BETA_2"/>
    <property type="match status" value="1"/>
</dbReference>
<evidence type="ECO:0000259" key="10">
    <source>
        <dbReference type="Pfam" id="PF00007"/>
    </source>
</evidence>
<gene>
    <name evidence="12" type="primary">LOC103020549</name>
</gene>
<evidence type="ECO:0000313" key="12">
    <source>
        <dbReference type="RefSeq" id="XP_007168329.2"/>
    </source>
</evidence>
<dbReference type="RefSeq" id="XP_007168329.2">
    <property type="nucleotide sequence ID" value="XM_007168267.2"/>
</dbReference>
<evidence type="ECO:0000256" key="6">
    <source>
        <dbReference type="ARBA" id="ARBA00023180"/>
    </source>
</evidence>
<dbReference type="InterPro" id="IPR018245">
    <property type="entry name" value="Gonadotropin_bsu_CS"/>
</dbReference>
<dbReference type="KEGG" id="bacu:103020549"/>
<dbReference type="GO" id="GO:0005737">
    <property type="term" value="C:cytoplasm"/>
    <property type="evidence" value="ECO:0007669"/>
    <property type="project" value="TreeGrafter"/>
</dbReference>
<dbReference type="PROSITE" id="PS00261">
    <property type="entry name" value="GLYCO_HORMONE_BETA_1"/>
    <property type="match status" value="1"/>
</dbReference>
<dbReference type="GO" id="GO:0007186">
    <property type="term" value="P:G protein-coupled receptor signaling pathway"/>
    <property type="evidence" value="ECO:0007669"/>
    <property type="project" value="TreeGrafter"/>
</dbReference>
<dbReference type="GO" id="GO:0005615">
    <property type="term" value="C:extracellular space"/>
    <property type="evidence" value="ECO:0007669"/>
    <property type="project" value="TreeGrafter"/>
</dbReference>
<keyword evidence="6" id="KW-0325">Glycoprotein</keyword>
<evidence type="ECO:0000256" key="9">
    <source>
        <dbReference type="RuleBase" id="RU004069"/>
    </source>
</evidence>
<evidence type="ECO:0000313" key="11">
    <source>
        <dbReference type="Proteomes" id="UP001652580"/>
    </source>
</evidence>
<evidence type="ECO:0000256" key="8">
    <source>
        <dbReference type="ARBA" id="ARBA00041504"/>
    </source>
</evidence>
<reference evidence="12" key="1">
    <citation type="submission" date="2025-08" db="UniProtKB">
        <authorList>
            <consortium name="RefSeq"/>
        </authorList>
    </citation>
    <scope>IDENTIFICATION</scope>
</reference>
<comment type="subcellular location">
    <subcellularLocation>
        <location evidence="1 9">Secreted</location>
    </subcellularLocation>
</comment>
<dbReference type="Gene3D" id="2.10.90.10">
    <property type="entry name" value="Cystine-knot cytokines"/>
    <property type="match status" value="1"/>
</dbReference>
<dbReference type="FunCoup" id="A0A383Z091">
    <property type="interactions" value="147"/>
</dbReference>
<organism evidence="11 12">
    <name type="scientific">Balaenoptera acutorostrata</name>
    <name type="common">Common minke whale</name>
    <name type="synonym">Balaena rostrata</name>
    <dbReference type="NCBI Taxonomy" id="9767"/>
    <lineage>
        <taxon>Eukaryota</taxon>
        <taxon>Metazoa</taxon>
        <taxon>Chordata</taxon>
        <taxon>Craniata</taxon>
        <taxon>Vertebrata</taxon>
        <taxon>Euteleostomi</taxon>
        <taxon>Mammalia</taxon>
        <taxon>Eutheria</taxon>
        <taxon>Laurasiatheria</taxon>
        <taxon>Artiodactyla</taxon>
        <taxon>Whippomorpha</taxon>
        <taxon>Cetacea</taxon>
        <taxon>Mysticeti</taxon>
        <taxon>Balaenopteridae</taxon>
        <taxon>Balaenoptera</taxon>
    </lineage>
</organism>
<dbReference type="Proteomes" id="UP001652580">
    <property type="component" value="Chromosome 19"/>
</dbReference>
<evidence type="ECO:0000256" key="1">
    <source>
        <dbReference type="ARBA" id="ARBA00004613"/>
    </source>
</evidence>
<evidence type="ECO:0000256" key="3">
    <source>
        <dbReference type="ARBA" id="ARBA00022525"/>
    </source>
</evidence>
<dbReference type="InParanoid" id="A0A383Z091"/>
<dbReference type="PANTHER" id="PTHR11515">
    <property type="entry name" value="GLYCOPROTEIN HORMONE BETA CHAIN"/>
    <property type="match status" value="1"/>
</dbReference>
<evidence type="ECO:0000256" key="7">
    <source>
        <dbReference type="ARBA" id="ARBA00039366"/>
    </source>
</evidence>
<keyword evidence="3" id="KW-0964">Secreted</keyword>
<keyword evidence="5" id="KW-1015">Disulfide bond</keyword>